<dbReference type="Pfam" id="PF00364">
    <property type="entry name" value="Biotin_lipoyl"/>
    <property type="match status" value="1"/>
</dbReference>
<dbReference type="EMBL" id="BSXN01001992">
    <property type="protein sequence ID" value="GME75224.1"/>
    <property type="molecule type" value="Genomic_DNA"/>
</dbReference>
<reference evidence="3" key="1">
    <citation type="submission" date="2023-04" db="EMBL/GenBank/DDBJ databases">
        <title>Candida boidinii NBRC 10035.</title>
        <authorList>
            <person name="Ichikawa N."/>
            <person name="Sato H."/>
            <person name="Tonouchi N."/>
        </authorList>
    </citation>
    <scope>NUCLEOTIDE SEQUENCE</scope>
    <source>
        <strain evidence="3">NBRC 10035</strain>
    </source>
</reference>
<evidence type="ECO:0000313" key="4">
    <source>
        <dbReference type="Proteomes" id="UP001165120"/>
    </source>
</evidence>
<evidence type="ECO:0000259" key="2">
    <source>
        <dbReference type="PROSITE" id="PS50968"/>
    </source>
</evidence>
<name>A0A9W6T2K2_CANBO</name>
<evidence type="ECO:0000313" key="3">
    <source>
        <dbReference type="EMBL" id="GME75224.1"/>
    </source>
</evidence>
<dbReference type="FunFam" id="2.40.50.100:FF:000003">
    <property type="entry name" value="Acetyl-CoA carboxylase biotin carboxyl carrier protein"/>
    <property type="match status" value="1"/>
</dbReference>
<dbReference type="InterPro" id="IPR001882">
    <property type="entry name" value="Biotin_BS"/>
</dbReference>
<comment type="caution">
    <text evidence="3">The sequence shown here is derived from an EMBL/GenBank/DDBJ whole genome shotgun (WGS) entry which is preliminary data.</text>
</comment>
<organism evidence="3 4">
    <name type="scientific">Candida boidinii</name>
    <name type="common">Yeast</name>
    <dbReference type="NCBI Taxonomy" id="5477"/>
    <lineage>
        <taxon>Eukaryota</taxon>
        <taxon>Fungi</taxon>
        <taxon>Dikarya</taxon>
        <taxon>Ascomycota</taxon>
        <taxon>Saccharomycotina</taxon>
        <taxon>Pichiomycetes</taxon>
        <taxon>Pichiales</taxon>
        <taxon>Pichiaceae</taxon>
        <taxon>Ogataea</taxon>
        <taxon>Ogataea/Candida clade</taxon>
    </lineage>
</organism>
<protein>
    <submittedName>
        <fullName evidence="3">Unnamed protein product</fullName>
    </submittedName>
</protein>
<dbReference type="GO" id="GO:0004847">
    <property type="term" value="F:urea carboxylase activity"/>
    <property type="evidence" value="ECO:0007669"/>
    <property type="project" value="TreeGrafter"/>
</dbReference>
<dbReference type="InterPro" id="IPR000089">
    <property type="entry name" value="Biotin_lipoyl"/>
</dbReference>
<dbReference type="InterPro" id="IPR011053">
    <property type="entry name" value="Single_hybrid_motif"/>
</dbReference>
<evidence type="ECO:0000256" key="1">
    <source>
        <dbReference type="ARBA" id="ARBA00023267"/>
    </source>
</evidence>
<accession>A0A9W6T2K2</accession>
<sequence length="103" mass="11315">MFQLLNRLIQIANEDLAKSGGPKINEDEKFPEDAELVYSEYSGRFWKSLVEVGDEVKEGQGLIVVEAMKTEMVVNSPKAGKVIKVVHVNGDLVDAGDLVVVVQ</sequence>
<dbReference type="Gene3D" id="2.40.50.100">
    <property type="match status" value="1"/>
</dbReference>
<dbReference type="InterPro" id="IPR050856">
    <property type="entry name" value="Biotin_carboxylase_complex"/>
</dbReference>
<dbReference type="AlphaFoldDB" id="A0A9W6T2K2"/>
<keyword evidence="1" id="KW-0092">Biotin</keyword>
<gene>
    <name evidence="3" type="ORF">Cboi02_000470000</name>
</gene>
<dbReference type="Proteomes" id="UP001165120">
    <property type="component" value="Unassembled WGS sequence"/>
</dbReference>
<keyword evidence="4" id="KW-1185">Reference proteome</keyword>
<dbReference type="PANTHER" id="PTHR18866">
    <property type="entry name" value="CARBOXYLASE:PYRUVATE/ACETYL-COA/PROPIONYL-COA CARBOXYLASE"/>
    <property type="match status" value="1"/>
</dbReference>
<feature type="domain" description="Lipoyl-binding" evidence="2">
    <location>
        <begin position="25"/>
        <end position="103"/>
    </location>
</feature>
<dbReference type="SUPFAM" id="SSF51230">
    <property type="entry name" value="Single hybrid motif"/>
    <property type="match status" value="1"/>
</dbReference>
<proteinExistence type="predicted"/>
<dbReference type="PROSITE" id="PS00188">
    <property type="entry name" value="BIOTIN"/>
    <property type="match status" value="1"/>
</dbReference>
<dbReference type="PROSITE" id="PS50968">
    <property type="entry name" value="BIOTINYL_LIPOYL"/>
    <property type="match status" value="1"/>
</dbReference>
<dbReference type="PANTHER" id="PTHR18866:SF128">
    <property type="entry name" value="UREA AMIDOLYASE"/>
    <property type="match status" value="1"/>
</dbReference>
<dbReference type="CDD" id="cd06850">
    <property type="entry name" value="biotinyl_domain"/>
    <property type="match status" value="1"/>
</dbReference>